<dbReference type="InterPro" id="IPR000415">
    <property type="entry name" value="Nitroreductase-like"/>
</dbReference>
<proteinExistence type="inferred from homology"/>
<dbReference type="PIRSF" id="PIRSF005426">
    <property type="entry name" value="Frp"/>
    <property type="match status" value="1"/>
</dbReference>
<reference evidence="7 8" key="1">
    <citation type="submission" date="2021-08" db="EMBL/GenBank/DDBJ databases">
        <title>Caldovatus sediminis gen. nov., sp. nov., a moderately thermophilic bacterium isolated from a hot spring.</title>
        <authorList>
            <person name="Hu C.-J."/>
            <person name="Li W.-J."/>
            <person name="Xian W.-D."/>
        </authorList>
    </citation>
    <scope>NUCLEOTIDE SEQUENCE [LARGE SCALE GENOMIC DNA]</scope>
    <source>
        <strain evidence="7 8">SYSU G05006</strain>
    </source>
</reference>
<dbReference type="PANTHER" id="PTHR43425">
    <property type="entry name" value="OXYGEN-INSENSITIVE NADPH NITROREDUCTASE"/>
    <property type="match status" value="1"/>
</dbReference>
<feature type="domain" description="Nitroreductase" evidence="6">
    <location>
        <begin position="41"/>
        <end position="196"/>
    </location>
</feature>
<dbReference type="PANTHER" id="PTHR43425:SF2">
    <property type="entry name" value="OXYGEN-INSENSITIVE NADPH NITROREDUCTASE"/>
    <property type="match status" value="1"/>
</dbReference>
<dbReference type="InterPro" id="IPR016446">
    <property type="entry name" value="Flavin_OxRdtase_Frp"/>
</dbReference>
<dbReference type="EMBL" id="JAHZUY010000007">
    <property type="protein sequence ID" value="MBW8268835.1"/>
    <property type="molecule type" value="Genomic_DNA"/>
</dbReference>
<dbReference type="Proteomes" id="UP001519924">
    <property type="component" value="Unassembled WGS sequence"/>
</dbReference>
<accession>A0ABS7EZL8</accession>
<dbReference type="Pfam" id="PF00881">
    <property type="entry name" value="Nitroreductase"/>
    <property type="match status" value="1"/>
</dbReference>
<comment type="similarity">
    <text evidence="1 5">Belongs to the flavin oxidoreductase frp family.</text>
</comment>
<dbReference type="RefSeq" id="WP_220116336.1">
    <property type="nucleotide sequence ID" value="NZ_JAHZUY010000007.1"/>
</dbReference>
<evidence type="ECO:0000256" key="4">
    <source>
        <dbReference type="ARBA" id="ARBA00023002"/>
    </source>
</evidence>
<evidence type="ECO:0000313" key="7">
    <source>
        <dbReference type="EMBL" id="MBW8268835.1"/>
    </source>
</evidence>
<comment type="caution">
    <text evidence="7">The sequence shown here is derived from an EMBL/GenBank/DDBJ whole genome shotgun (WGS) entry which is preliminary data.</text>
</comment>
<dbReference type="SUPFAM" id="SSF55469">
    <property type="entry name" value="FMN-dependent nitroreductase-like"/>
    <property type="match status" value="1"/>
</dbReference>
<keyword evidence="4 5" id="KW-0560">Oxidoreductase</keyword>
<keyword evidence="8" id="KW-1185">Reference proteome</keyword>
<sequence>MSATAAAAAAETLADLLSARYGAVDPPPPGPDNAVIRTLLRHRSVRSFLPDRPLPPGALETLIAAASSASTSSNLQAWSVVAVEEPERKARLSVLAANQKFIRDAPLFLVWIADLSRLERLGRAWGKEMEGLPYLESFVLALVDAALAAQNAVVAAESLGLGCVYVGAIRNRPAEVAAELRLPPNAMAAFGLAVGWPDPLVRTEIKPRLPQRVVLHRETYGAPAESEDIARYDAALAEFSRRNGLGDSAWTPRVLERIGTLAGLAGRHRLREVLIAMGFGLR</sequence>
<organism evidence="7 8">
    <name type="scientific">Caldovatus aquaticus</name>
    <dbReference type="NCBI Taxonomy" id="2865671"/>
    <lineage>
        <taxon>Bacteria</taxon>
        <taxon>Pseudomonadati</taxon>
        <taxon>Pseudomonadota</taxon>
        <taxon>Alphaproteobacteria</taxon>
        <taxon>Acetobacterales</taxon>
        <taxon>Roseomonadaceae</taxon>
        <taxon>Caldovatus</taxon>
    </lineage>
</organism>
<evidence type="ECO:0000259" key="6">
    <source>
        <dbReference type="Pfam" id="PF00881"/>
    </source>
</evidence>
<evidence type="ECO:0000256" key="5">
    <source>
        <dbReference type="PIRNR" id="PIRNR005426"/>
    </source>
</evidence>
<evidence type="ECO:0000313" key="8">
    <source>
        <dbReference type="Proteomes" id="UP001519924"/>
    </source>
</evidence>
<gene>
    <name evidence="7" type="ORF">K1J50_04985</name>
</gene>
<evidence type="ECO:0000256" key="3">
    <source>
        <dbReference type="ARBA" id="ARBA00022643"/>
    </source>
</evidence>
<evidence type="ECO:0000256" key="2">
    <source>
        <dbReference type="ARBA" id="ARBA00022630"/>
    </source>
</evidence>
<name>A0ABS7EZL8_9PROT</name>
<keyword evidence="5" id="KW-0521">NADP</keyword>
<evidence type="ECO:0000256" key="1">
    <source>
        <dbReference type="ARBA" id="ARBA00008366"/>
    </source>
</evidence>
<protein>
    <submittedName>
        <fullName evidence="7">Nitroreductase family protein</fullName>
    </submittedName>
</protein>
<dbReference type="InterPro" id="IPR029479">
    <property type="entry name" value="Nitroreductase"/>
</dbReference>
<dbReference type="Gene3D" id="3.40.109.10">
    <property type="entry name" value="NADH Oxidase"/>
    <property type="match status" value="1"/>
</dbReference>
<keyword evidence="2 5" id="KW-0285">Flavoprotein</keyword>
<keyword evidence="3 5" id="KW-0288">FMN</keyword>